<dbReference type="AlphaFoldDB" id="A0A5N3WTR0"/>
<dbReference type="EMBL" id="VCEA01000001">
    <property type="protein sequence ID" value="KAB0364208.1"/>
    <property type="molecule type" value="Genomic_DNA"/>
</dbReference>
<evidence type="ECO:0008006" key="4">
    <source>
        <dbReference type="Google" id="ProtNLM"/>
    </source>
</evidence>
<protein>
    <recommendedName>
        <fullName evidence="4">Oxysterol-binding protein-related protein 10</fullName>
    </recommendedName>
</protein>
<feature type="region of interest" description="Disordered" evidence="1">
    <location>
        <begin position="191"/>
        <end position="235"/>
    </location>
</feature>
<evidence type="ECO:0000313" key="2">
    <source>
        <dbReference type="EMBL" id="KAB0364208.1"/>
    </source>
</evidence>
<comment type="caution">
    <text evidence="2">The sequence shown here is derived from an EMBL/GenBank/DDBJ whole genome shotgun (WGS) entry which is preliminary data.</text>
</comment>
<gene>
    <name evidence="2" type="ORF">FD754_008364</name>
</gene>
<feature type="region of interest" description="Disordered" evidence="1">
    <location>
        <begin position="146"/>
        <end position="176"/>
    </location>
</feature>
<reference evidence="2 3" key="1">
    <citation type="submission" date="2019-06" db="EMBL/GenBank/DDBJ databases">
        <title>Discovery of a novel chromosome fission-fusion reversal in muntjac.</title>
        <authorList>
            <person name="Mudd A.B."/>
            <person name="Bredeson J.V."/>
            <person name="Baum R."/>
            <person name="Hockemeyer D."/>
            <person name="Rokhsar D.S."/>
        </authorList>
    </citation>
    <scope>NUCLEOTIDE SEQUENCE [LARGE SCALE GENOMIC DNA]</scope>
    <source>
        <strain evidence="2">UTSW_UCB_Mm</strain>
        <tissue evidence="2">Fibroblast cell line</tissue>
    </source>
</reference>
<keyword evidence="3" id="KW-1185">Reference proteome</keyword>
<evidence type="ECO:0000313" key="3">
    <source>
        <dbReference type="Proteomes" id="UP000326458"/>
    </source>
</evidence>
<evidence type="ECO:0000256" key="1">
    <source>
        <dbReference type="SAM" id="MobiDB-lite"/>
    </source>
</evidence>
<organism evidence="2 3">
    <name type="scientific">Muntiacus muntjak</name>
    <name type="common">Barking deer</name>
    <name type="synonym">Indian muntjac</name>
    <dbReference type="NCBI Taxonomy" id="9888"/>
    <lineage>
        <taxon>Eukaryota</taxon>
        <taxon>Metazoa</taxon>
        <taxon>Chordata</taxon>
        <taxon>Craniata</taxon>
        <taxon>Vertebrata</taxon>
        <taxon>Euteleostomi</taxon>
        <taxon>Mammalia</taxon>
        <taxon>Eutheria</taxon>
        <taxon>Laurasiatheria</taxon>
        <taxon>Artiodactyla</taxon>
        <taxon>Ruminantia</taxon>
        <taxon>Pecora</taxon>
        <taxon>Cervidae</taxon>
        <taxon>Muntiacinae</taxon>
        <taxon>Muntiacus</taxon>
    </lineage>
</organism>
<accession>A0A5N3WTR0</accession>
<proteinExistence type="predicted"/>
<feature type="region of interest" description="Disordered" evidence="1">
    <location>
        <begin position="33"/>
        <end position="59"/>
    </location>
</feature>
<name>A0A5N3WTR0_MUNMU</name>
<feature type="compositionally biased region" description="Pro residues" evidence="1">
    <location>
        <begin position="42"/>
        <end position="52"/>
    </location>
</feature>
<dbReference type="Proteomes" id="UP000326458">
    <property type="component" value="Unassembled WGS sequence"/>
</dbReference>
<sequence>MLRLRTAEARCLWVDEPGWISSQACGIPGRMCAKHPQTAPSRRPPLPPPSPSHPSGSSQCTCPEHPVSCIKPGLAICFTYDNIQMMTQVEGQQKNLVHAIESLPGSGPLTALDQDLLLLKATSAATLSCLGECLSLLQQSLQHAGQSSHRPGASESILGWHGPKSHSTEQLKNGTLGSLPSASASITWAILPNSTEDEQTFPPEPEPEDRASPRAVAGALPGAALQPRSRDEQLC</sequence>